<name>F4LLL0_TREBD</name>
<dbReference type="HOGENOM" id="CLU_2398682_0_0_12"/>
<dbReference type="RefSeq" id="WP_013758381.1">
    <property type="nucleotide sequence ID" value="NC_015500.1"/>
</dbReference>
<dbReference type="Proteomes" id="UP000006546">
    <property type="component" value="Chromosome"/>
</dbReference>
<protein>
    <submittedName>
        <fullName evidence="1">Uncharacterized protein</fullName>
    </submittedName>
</protein>
<dbReference type="STRING" id="906968.Trebr_1246"/>
<dbReference type="EMBL" id="CP002696">
    <property type="protein sequence ID" value="AEE16674.1"/>
    <property type="molecule type" value="Genomic_DNA"/>
</dbReference>
<organism evidence="1 2">
    <name type="scientific">Treponema brennaborense (strain DSM 12168 / CIP 105900 / DD5/3)</name>
    <dbReference type="NCBI Taxonomy" id="906968"/>
    <lineage>
        <taxon>Bacteria</taxon>
        <taxon>Pseudomonadati</taxon>
        <taxon>Spirochaetota</taxon>
        <taxon>Spirochaetia</taxon>
        <taxon>Spirochaetales</taxon>
        <taxon>Treponemataceae</taxon>
        <taxon>Treponema</taxon>
    </lineage>
</organism>
<dbReference type="KEGG" id="tbe:Trebr_1246"/>
<sequence>MKIGKIVCMLLVLCALCSLLSTVRYIDHECTGEHCPVCAVFHLLVRTVKQLCAVCVHVLPFFIFCITGLLQSVCGASAAPFPTQITLKIRLNS</sequence>
<gene>
    <name evidence="1" type="ordered locus">Trebr_1246</name>
</gene>
<reference evidence="2" key="1">
    <citation type="submission" date="2011-04" db="EMBL/GenBank/DDBJ databases">
        <title>The complete genome of Treponema brennaborense DSM 12168.</title>
        <authorList>
            <person name="Lucas S."/>
            <person name="Han J."/>
            <person name="Lapidus A."/>
            <person name="Bruce D."/>
            <person name="Goodwin L."/>
            <person name="Pitluck S."/>
            <person name="Peters L."/>
            <person name="Kyrpides N."/>
            <person name="Mavromatis K."/>
            <person name="Ivanova N."/>
            <person name="Mikhailova N."/>
            <person name="Pagani I."/>
            <person name="Teshima H."/>
            <person name="Detter J.C."/>
            <person name="Tapia R."/>
            <person name="Han C."/>
            <person name="Land M."/>
            <person name="Hauser L."/>
            <person name="Markowitz V."/>
            <person name="Cheng J.-F."/>
            <person name="Hugenholtz P."/>
            <person name="Woyke T."/>
            <person name="Wu D."/>
            <person name="Gronow S."/>
            <person name="Wellnitz S."/>
            <person name="Brambilla E."/>
            <person name="Klenk H.-P."/>
            <person name="Eisen J.A."/>
        </authorList>
    </citation>
    <scope>NUCLEOTIDE SEQUENCE [LARGE SCALE GENOMIC DNA]</scope>
    <source>
        <strain evidence="2">DSM 12168 / CIP 105900 / DD5/3</strain>
    </source>
</reference>
<evidence type="ECO:0000313" key="2">
    <source>
        <dbReference type="Proteomes" id="UP000006546"/>
    </source>
</evidence>
<evidence type="ECO:0000313" key="1">
    <source>
        <dbReference type="EMBL" id="AEE16674.1"/>
    </source>
</evidence>
<keyword evidence="2" id="KW-1185">Reference proteome</keyword>
<accession>F4LLL0</accession>
<dbReference type="AlphaFoldDB" id="F4LLL0"/>
<proteinExistence type="predicted"/>